<dbReference type="InterPro" id="IPR020846">
    <property type="entry name" value="MFS_dom"/>
</dbReference>
<gene>
    <name evidence="10" type="ORF">RBB81_03020</name>
</gene>
<proteinExistence type="inferred from homology"/>
<evidence type="ECO:0000256" key="6">
    <source>
        <dbReference type="ARBA" id="ARBA00022989"/>
    </source>
</evidence>
<reference evidence="10" key="1">
    <citation type="submission" date="2023-08" db="EMBL/GenBank/DDBJ databases">
        <authorList>
            <person name="Messyasz A."/>
            <person name="Mannisto M.K."/>
            <person name="Kerkhof L.J."/>
            <person name="Haggblom M."/>
        </authorList>
    </citation>
    <scope>NUCLEOTIDE SEQUENCE</scope>
    <source>
        <strain evidence="10">M8UP39</strain>
    </source>
</reference>
<keyword evidence="5 8" id="KW-0812">Transmembrane</keyword>
<dbReference type="RefSeq" id="WP_353072679.1">
    <property type="nucleotide sequence ID" value="NZ_CP132938.1"/>
</dbReference>
<feature type="transmembrane region" description="Helical" evidence="8">
    <location>
        <begin position="145"/>
        <end position="166"/>
    </location>
</feature>
<sequence length="530" mass="57170">MSDEAGSSGRWKPKVNPWLIAATVALAAFMEVLDTSIANVALPHIAGDLGASTDQGTWVLTSYLVSNAIILPVGAWASSVIGRKNFFLLCITIFTAASFLCGIAPTLPILLISRVLQGVGGGGLQPMAQAIMADSFEEKKRGQAFALYGLVAVLAPSLGPTIGGWITDNYSWRWIFYINLPVGILAFFLVSRLVQDPPWIKADRANLRKLDYIGLGLLTVAMGGMQVMLDKGEENDWFASTFIRIFCFLFVAGMAGLIWWQWRAKNPIMNLRLFKYKNFAICCFLMILVGGVLNAATVLEPQFLQQLMGYTATRAGEALGGGGLALLVVMPLAGIATGRFPARNMAAFGFVCFAGAFYYTSTHFTLTMTFGFASWLRILQMFAIPFAFIAITTAAYVGLPKEASNQVSGIINFVRNVGGSIFIAVTGAIVTNRSLFHQARLQESMQPGNPAFVNRVNALTSYFGGSGKGPGPGLMARAAIYQQLNQQAAAQAYQDIYRLLCWMAMGMVVCAFVLSKNKPGQGAPAGEAMH</sequence>
<dbReference type="Gene3D" id="1.20.1720.10">
    <property type="entry name" value="Multidrug resistance protein D"/>
    <property type="match status" value="1"/>
</dbReference>
<comment type="similarity">
    <text evidence="2">Belongs to the major facilitator superfamily. EmrB family.</text>
</comment>
<evidence type="ECO:0000256" key="2">
    <source>
        <dbReference type="ARBA" id="ARBA00008537"/>
    </source>
</evidence>
<evidence type="ECO:0000256" key="8">
    <source>
        <dbReference type="SAM" id="Phobius"/>
    </source>
</evidence>
<keyword evidence="3" id="KW-0813">Transport</keyword>
<organism evidence="10">
    <name type="scientific">Tunturiibacter gelidiferens</name>
    <dbReference type="NCBI Taxonomy" id="3069689"/>
    <lineage>
        <taxon>Bacteria</taxon>
        <taxon>Pseudomonadati</taxon>
        <taxon>Acidobacteriota</taxon>
        <taxon>Terriglobia</taxon>
        <taxon>Terriglobales</taxon>
        <taxon>Acidobacteriaceae</taxon>
        <taxon>Tunturiibacter</taxon>
    </lineage>
</organism>
<dbReference type="GO" id="GO:0022857">
    <property type="term" value="F:transmembrane transporter activity"/>
    <property type="evidence" value="ECO:0007669"/>
    <property type="project" value="InterPro"/>
</dbReference>
<feature type="transmembrane region" description="Helical" evidence="8">
    <location>
        <begin position="86"/>
        <end position="109"/>
    </location>
</feature>
<dbReference type="SUPFAM" id="SSF103473">
    <property type="entry name" value="MFS general substrate transporter"/>
    <property type="match status" value="1"/>
</dbReference>
<evidence type="ECO:0000259" key="9">
    <source>
        <dbReference type="PROSITE" id="PS50850"/>
    </source>
</evidence>
<dbReference type="PRINTS" id="PR01036">
    <property type="entry name" value="TCRTETB"/>
</dbReference>
<protein>
    <submittedName>
        <fullName evidence="10">DHA2 family efflux MFS transporter permease subunit</fullName>
    </submittedName>
</protein>
<dbReference type="EMBL" id="CP132938">
    <property type="protein sequence ID" value="XCB22911.1"/>
    <property type="molecule type" value="Genomic_DNA"/>
</dbReference>
<dbReference type="AlphaFoldDB" id="A0AAU7Z1Z9"/>
<evidence type="ECO:0000256" key="5">
    <source>
        <dbReference type="ARBA" id="ARBA00022692"/>
    </source>
</evidence>
<evidence type="ECO:0000256" key="7">
    <source>
        <dbReference type="ARBA" id="ARBA00023136"/>
    </source>
</evidence>
<dbReference type="PANTHER" id="PTHR42718:SF9">
    <property type="entry name" value="MAJOR FACILITATOR SUPERFAMILY MULTIDRUG TRANSPORTER MFSC"/>
    <property type="match status" value="1"/>
</dbReference>
<feature type="transmembrane region" description="Helical" evidence="8">
    <location>
        <begin position="58"/>
        <end position="79"/>
    </location>
</feature>
<dbReference type="InterPro" id="IPR004638">
    <property type="entry name" value="EmrB-like"/>
</dbReference>
<dbReference type="NCBIfam" id="TIGR00711">
    <property type="entry name" value="efflux_EmrB"/>
    <property type="match status" value="1"/>
</dbReference>
<keyword evidence="7 8" id="KW-0472">Membrane</keyword>
<dbReference type="Pfam" id="PF07690">
    <property type="entry name" value="MFS_1"/>
    <property type="match status" value="1"/>
</dbReference>
<dbReference type="PROSITE" id="PS50850">
    <property type="entry name" value="MFS"/>
    <property type="match status" value="1"/>
</dbReference>
<dbReference type="Gene3D" id="1.20.1250.20">
    <property type="entry name" value="MFS general substrate transporter like domains"/>
    <property type="match status" value="1"/>
</dbReference>
<dbReference type="CDD" id="cd17503">
    <property type="entry name" value="MFS_LmrB_MDR_like"/>
    <property type="match status" value="1"/>
</dbReference>
<dbReference type="KEGG" id="tgi:RBB81_03020"/>
<feature type="domain" description="Major facilitator superfamily (MFS) profile" evidence="9">
    <location>
        <begin position="20"/>
        <end position="518"/>
    </location>
</feature>
<feature type="transmembrane region" description="Helical" evidence="8">
    <location>
        <begin position="172"/>
        <end position="190"/>
    </location>
</feature>
<feature type="transmembrane region" description="Helical" evidence="8">
    <location>
        <begin position="18"/>
        <end position="38"/>
    </location>
</feature>
<feature type="transmembrane region" description="Helical" evidence="8">
    <location>
        <begin position="410"/>
        <end position="430"/>
    </location>
</feature>
<evidence type="ECO:0000256" key="1">
    <source>
        <dbReference type="ARBA" id="ARBA00004651"/>
    </source>
</evidence>
<dbReference type="GO" id="GO:0005886">
    <property type="term" value="C:plasma membrane"/>
    <property type="evidence" value="ECO:0007669"/>
    <property type="project" value="UniProtKB-SubCell"/>
</dbReference>
<keyword evidence="4" id="KW-1003">Cell membrane</keyword>
<evidence type="ECO:0000256" key="3">
    <source>
        <dbReference type="ARBA" id="ARBA00022448"/>
    </source>
</evidence>
<evidence type="ECO:0000313" key="10">
    <source>
        <dbReference type="EMBL" id="XCB22911.1"/>
    </source>
</evidence>
<feature type="transmembrane region" description="Helical" evidence="8">
    <location>
        <begin position="378"/>
        <end position="398"/>
    </location>
</feature>
<feature type="transmembrane region" description="Helical" evidence="8">
    <location>
        <begin position="345"/>
        <end position="366"/>
    </location>
</feature>
<keyword evidence="6 8" id="KW-1133">Transmembrane helix</keyword>
<dbReference type="PANTHER" id="PTHR42718">
    <property type="entry name" value="MAJOR FACILITATOR SUPERFAMILY MULTIDRUG TRANSPORTER MFSC"/>
    <property type="match status" value="1"/>
</dbReference>
<feature type="transmembrane region" description="Helical" evidence="8">
    <location>
        <begin position="319"/>
        <end position="338"/>
    </location>
</feature>
<feature type="transmembrane region" description="Helical" evidence="8">
    <location>
        <begin position="241"/>
        <end position="259"/>
    </location>
</feature>
<feature type="transmembrane region" description="Helical" evidence="8">
    <location>
        <begin position="279"/>
        <end position="299"/>
    </location>
</feature>
<accession>A0AAU7Z1Z9</accession>
<comment type="subcellular location">
    <subcellularLocation>
        <location evidence="1">Cell membrane</location>
        <topology evidence="1">Multi-pass membrane protein</topology>
    </subcellularLocation>
</comment>
<dbReference type="InterPro" id="IPR011701">
    <property type="entry name" value="MFS"/>
</dbReference>
<name>A0AAU7Z1Z9_9BACT</name>
<dbReference type="InterPro" id="IPR036259">
    <property type="entry name" value="MFS_trans_sf"/>
</dbReference>
<reference evidence="10" key="2">
    <citation type="journal article" date="2024" name="Environ. Microbiol.">
        <title>Genome analysis and description of Tunturibacter gen. nov. expands the diversity of Terriglobia in tundra soils.</title>
        <authorList>
            <person name="Messyasz A."/>
            <person name="Mannisto M.K."/>
            <person name="Kerkhof L.J."/>
            <person name="Haggblom M.M."/>
        </authorList>
    </citation>
    <scope>NUCLEOTIDE SEQUENCE</scope>
    <source>
        <strain evidence="10">M8UP39</strain>
    </source>
</reference>
<feature type="transmembrane region" description="Helical" evidence="8">
    <location>
        <begin position="496"/>
        <end position="514"/>
    </location>
</feature>
<evidence type="ECO:0000256" key="4">
    <source>
        <dbReference type="ARBA" id="ARBA00022475"/>
    </source>
</evidence>